<dbReference type="Proteomes" id="UP001285521">
    <property type="component" value="Unassembled WGS sequence"/>
</dbReference>
<evidence type="ECO:0000313" key="2">
    <source>
        <dbReference type="EMBL" id="MDX8032165.1"/>
    </source>
</evidence>
<evidence type="ECO:0000313" key="3">
    <source>
        <dbReference type="Proteomes" id="UP001285521"/>
    </source>
</evidence>
<proteinExistence type="predicted"/>
<keyword evidence="3" id="KW-1185">Reference proteome</keyword>
<accession>A0ABU4T1X5</accession>
<sequence>MDENTLALDNAIAGLRKDTALIGQPPVDQLVGLGMQDIEWIPLVASRGWVVITIDHHLRTRPYEAALAHEHGLKCVNLRGAGNLDRWSQLVRPAIHWDAVEQFIKERPDGPWWLSLTKNARHEYLYKPS</sequence>
<dbReference type="EMBL" id="JAXAVW010000014">
    <property type="protein sequence ID" value="MDX8032165.1"/>
    <property type="molecule type" value="Genomic_DNA"/>
</dbReference>
<protein>
    <recommendedName>
        <fullName evidence="1">VapC45 PIN like domain-containing protein</fullName>
    </recommendedName>
</protein>
<evidence type="ECO:0000259" key="1">
    <source>
        <dbReference type="Pfam" id="PF18478"/>
    </source>
</evidence>
<dbReference type="Pfam" id="PF18478">
    <property type="entry name" value="PIN_10"/>
    <property type="match status" value="1"/>
</dbReference>
<feature type="domain" description="VapC45 PIN like" evidence="1">
    <location>
        <begin position="29"/>
        <end position="78"/>
    </location>
</feature>
<reference evidence="2 3" key="1">
    <citation type="submission" date="2023-11" db="EMBL/GenBank/DDBJ databases">
        <title>Lentzea sokolovensis, sp. nov., Lentzea kristufkii, sp. nov., and Lentzea miocenensis, sp. nov., rare actinobacteria from Sokolov Coal Basin, Miocene lacustrine sediment, Czech Republic.</title>
        <authorList>
            <person name="Lara A."/>
            <person name="Kotroba L."/>
            <person name="Nouioui I."/>
            <person name="Neumann-Schaal M."/>
            <person name="Mast Y."/>
            <person name="Chronakova A."/>
        </authorList>
    </citation>
    <scope>NUCLEOTIDE SEQUENCE [LARGE SCALE GENOMIC DNA]</scope>
    <source>
        <strain evidence="2 3">BCCO 10_0856</strain>
    </source>
</reference>
<dbReference type="RefSeq" id="WP_319967211.1">
    <property type="nucleotide sequence ID" value="NZ_JAXAVW010000014.1"/>
</dbReference>
<name>A0ABU4T1X5_9PSEU</name>
<dbReference type="InterPro" id="IPR041375">
    <property type="entry name" value="VapC45_PIN-like"/>
</dbReference>
<organism evidence="2 3">
    <name type="scientific">Lentzea miocenica</name>
    <dbReference type="NCBI Taxonomy" id="3095431"/>
    <lineage>
        <taxon>Bacteria</taxon>
        <taxon>Bacillati</taxon>
        <taxon>Actinomycetota</taxon>
        <taxon>Actinomycetes</taxon>
        <taxon>Pseudonocardiales</taxon>
        <taxon>Pseudonocardiaceae</taxon>
        <taxon>Lentzea</taxon>
    </lineage>
</organism>
<gene>
    <name evidence="2" type="ORF">SK803_18245</name>
</gene>
<comment type="caution">
    <text evidence="2">The sequence shown here is derived from an EMBL/GenBank/DDBJ whole genome shotgun (WGS) entry which is preliminary data.</text>
</comment>
<reference evidence="2 3" key="2">
    <citation type="submission" date="2023-11" db="EMBL/GenBank/DDBJ databases">
        <authorList>
            <person name="Lara A.C."/>
            <person name="Chronakova A."/>
        </authorList>
    </citation>
    <scope>NUCLEOTIDE SEQUENCE [LARGE SCALE GENOMIC DNA]</scope>
    <source>
        <strain evidence="2 3">BCCO 10_0856</strain>
    </source>
</reference>